<dbReference type="AlphaFoldDB" id="A0A1J5E2J9"/>
<protein>
    <recommendedName>
        <fullName evidence="5">Fimbrial assembly protein</fullName>
    </recommendedName>
</protein>
<dbReference type="Pfam" id="PF05137">
    <property type="entry name" value="PilN"/>
    <property type="match status" value="1"/>
</dbReference>
<proteinExistence type="predicted"/>
<organism evidence="3 4">
    <name type="scientific">Candidatus Desantisbacteria bacterium CG2_30_40_21</name>
    <dbReference type="NCBI Taxonomy" id="1817895"/>
    <lineage>
        <taxon>Bacteria</taxon>
        <taxon>Candidatus Desantisiibacteriota</taxon>
    </lineage>
</organism>
<dbReference type="Proteomes" id="UP000183085">
    <property type="component" value="Unassembled WGS sequence"/>
</dbReference>
<reference evidence="3 4" key="1">
    <citation type="journal article" date="2016" name="Environ. Microbiol.">
        <title>Genomic resolution of a cold subsurface aquifer community provides metabolic insights for novel microbes adapted to high CO concentrations.</title>
        <authorList>
            <person name="Probst A.J."/>
            <person name="Castelle C.J."/>
            <person name="Singh A."/>
            <person name="Brown C.T."/>
            <person name="Anantharaman K."/>
            <person name="Sharon I."/>
            <person name="Hug L.A."/>
            <person name="Burstein D."/>
            <person name="Emerson J.B."/>
            <person name="Thomas B.C."/>
            <person name="Banfield J.F."/>
        </authorList>
    </citation>
    <scope>NUCLEOTIDE SEQUENCE [LARGE SCALE GENOMIC DNA]</scope>
    <source>
        <strain evidence="3">CG2_30_40_21</strain>
    </source>
</reference>
<evidence type="ECO:0000256" key="1">
    <source>
        <dbReference type="SAM" id="Coils"/>
    </source>
</evidence>
<keyword evidence="2" id="KW-0472">Membrane</keyword>
<dbReference type="PANTHER" id="PTHR40278:SF1">
    <property type="entry name" value="DNA UTILIZATION PROTEIN HOFN"/>
    <property type="match status" value="1"/>
</dbReference>
<name>A0A1J5E2J9_9BACT</name>
<dbReference type="InterPro" id="IPR007813">
    <property type="entry name" value="PilN"/>
</dbReference>
<comment type="caution">
    <text evidence="3">The sequence shown here is derived from an EMBL/GenBank/DDBJ whole genome shotgun (WGS) entry which is preliminary data.</text>
</comment>
<dbReference type="PANTHER" id="PTHR40278">
    <property type="entry name" value="DNA UTILIZATION PROTEIN HOFN"/>
    <property type="match status" value="1"/>
</dbReference>
<gene>
    <name evidence="3" type="ORF">AUJ95_07020</name>
</gene>
<keyword evidence="1" id="KW-0175">Coiled coil</keyword>
<feature type="coiled-coil region" evidence="1">
    <location>
        <begin position="39"/>
        <end position="90"/>
    </location>
</feature>
<evidence type="ECO:0000313" key="4">
    <source>
        <dbReference type="Proteomes" id="UP000183085"/>
    </source>
</evidence>
<evidence type="ECO:0008006" key="5">
    <source>
        <dbReference type="Google" id="ProtNLM"/>
    </source>
</evidence>
<dbReference type="InterPro" id="IPR052534">
    <property type="entry name" value="Extracell_DNA_Util/SecSys_Comp"/>
</dbReference>
<sequence>MTNINLMPPVLLAKKKIQWRNILVIISLSAFVVLIGFFWSNQLLEVKKKEQKVEELKAEIAKLRPYMQEIKDLEIEIDLLKTRLNIITQLDKDRFIWAKLLDQTSDCLGQGIWLDNLSNTNGTAIQISGKAMDNFSVANYILKLMESQLFTNVNLANITNSTIGKYPIRSFSLSCTHNI</sequence>
<dbReference type="STRING" id="1817895.AUJ95_07020"/>
<keyword evidence="2" id="KW-1133">Transmembrane helix</keyword>
<evidence type="ECO:0000256" key="2">
    <source>
        <dbReference type="SAM" id="Phobius"/>
    </source>
</evidence>
<dbReference type="EMBL" id="MNYI01000185">
    <property type="protein sequence ID" value="OIP38167.1"/>
    <property type="molecule type" value="Genomic_DNA"/>
</dbReference>
<feature type="transmembrane region" description="Helical" evidence="2">
    <location>
        <begin position="21"/>
        <end position="39"/>
    </location>
</feature>
<accession>A0A1J5E2J9</accession>
<keyword evidence="2" id="KW-0812">Transmembrane</keyword>
<evidence type="ECO:0000313" key="3">
    <source>
        <dbReference type="EMBL" id="OIP38167.1"/>
    </source>
</evidence>